<dbReference type="InterPro" id="IPR001387">
    <property type="entry name" value="Cro/C1-type_HTH"/>
</dbReference>
<organism evidence="2 3">
    <name type="scientific">Micrococcus flavus</name>
    <dbReference type="NCBI Taxonomy" id="384602"/>
    <lineage>
        <taxon>Bacteria</taxon>
        <taxon>Bacillati</taxon>
        <taxon>Actinomycetota</taxon>
        <taxon>Actinomycetes</taxon>
        <taxon>Micrococcales</taxon>
        <taxon>Micrococcaceae</taxon>
        <taxon>Micrococcus</taxon>
    </lineage>
</organism>
<proteinExistence type="predicted"/>
<dbReference type="OrthoDB" id="9801008at2"/>
<dbReference type="PANTHER" id="PTHR46558:SF4">
    <property type="entry name" value="DNA-BIDING PHAGE PROTEIN"/>
    <property type="match status" value="1"/>
</dbReference>
<dbReference type="PANTHER" id="PTHR46558">
    <property type="entry name" value="TRACRIPTIONAL REGULATORY PROTEIN-RELATED-RELATED"/>
    <property type="match status" value="1"/>
</dbReference>
<evidence type="ECO:0000313" key="2">
    <source>
        <dbReference type="EMBL" id="MBB4883858.1"/>
    </source>
</evidence>
<keyword evidence="1" id="KW-0238">DNA-binding</keyword>
<dbReference type="Pfam" id="PF01381">
    <property type="entry name" value="HTH_3"/>
    <property type="match status" value="1"/>
</dbReference>
<dbReference type="InterPro" id="IPR010982">
    <property type="entry name" value="Lambda_DNA-bd_dom_sf"/>
</dbReference>
<dbReference type="SMART" id="SM00530">
    <property type="entry name" value="HTH_XRE"/>
    <property type="match status" value="1"/>
</dbReference>
<protein>
    <submittedName>
        <fullName evidence="2">Transcriptional regulator with XRE-family HTH domain</fullName>
    </submittedName>
</protein>
<reference evidence="2 3" key="1">
    <citation type="submission" date="2020-08" db="EMBL/GenBank/DDBJ databases">
        <title>Sequencing the genomes of 1000 actinobacteria strains.</title>
        <authorList>
            <person name="Klenk H.-P."/>
        </authorList>
    </citation>
    <scope>NUCLEOTIDE SEQUENCE [LARGE SCALE GENOMIC DNA]</scope>
    <source>
        <strain evidence="2 3">DSM 19079</strain>
    </source>
</reference>
<comment type="caution">
    <text evidence="2">The sequence shown here is derived from an EMBL/GenBank/DDBJ whole genome shotgun (WGS) entry which is preliminary data.</text>
</comment>
<name>A0A4Y8WXG9_9MICC</name>
<dbReference type="CDD" id="cd00093">
    <property type="entry name" value="HTH_XRE"/>
    <property type="match status" value="1"/>
</dbReference>
<gene>
    <name evidence="2" type="ORF">BJ976_002209</name>
</gene>
<dbReference type="GO" id="GO:0003677">
    <property type="term" value="F:DNA binding"/>
    <property type="evidence" value="ECO:0007669"/>
    <property type="project" value="UniProtKB-KW"/>
</dbReference>
<dbReference type="AlphaFoldDB" id="A0A4Y8WXG9"/>
<evidence type="ECO:0000313" key="3">
    <source>
        <dbReference type="Proteomes" id="UP000560081"/>
    </source>
</evidence>
<dbReference type="PROSITE" id="PS50943">
    <property type="entry name" value="HTH_CROC1"/>
    <property type="match status" value="1"/>
</dbReference>
<accession>A0A4Y8WXG9</accession>
<dbReference type="Gene3D" id="1.10.260.40">
    <property type="entry name" value="lambda repressor-like DNA-binding domains"/>
    <property type="match status" value="1"/>
</dbReference>
<dbReference type="EMBL" id="JACHMC010000001">
    <property type="protein sequence ID" value="MBB4883858.1"/>
    <property type="molecule type" value="Genomic_DNA"/>
</dbReference>
<dbReference type="Proteomes" id="UP000560081">
    <property type="component" value="Unassembled WGS sequence"/>
</dbReference>
<dbReference type="SUPFAM" id="SSF47413">
    <property type="entry name" value="lambda repressor-like DNA-binding domains"/>
    <property type="match status" value="1"/>
</dbReference>
<sequence length="200" mass="22158">MALEHRIKELRTRNGLSQAALADRLHVSRQAVTKWEAGRGIPDVDNLRAMAALFGVSVDHLLDGAGDAAGPAALRHAVDVRSLEPYKPAGRPLGAKSHRAVREAYPGAVIYPLARMRSNNRVQEFLEWGMMLAFDTPYGLFGVSDSLSNRDAYYLVEERNRHVLARVTPQGVEGRELPEPVTGRTFTLGADRFRRTSRSL</sequence>
<evidence type="ECO:0000256" key="1">
    <source>
        <dbReference type="ARBA" id="ARBA00023125"/>
    </source>
</evidence>
<keyword evidence="3" id="KW-1185">Reference proteome</keyword>
<dbReference type="RefSeq" id="WP_135030614.1">
    <property type="nucleotide sequence ID" value="NZ_BMLA01000007.1"/>
</dbReference>